<protein>
    <submittedName>
        <fullName evidence="1">Uncharacterized protein</fullName>
    </submittedName>
</protein>
<dbReference type="AlphaFoldDB" id="A0A0A8YEB4"/>
<sequence length="33" mass="3932">MEYRSMYHAYRLKSFSSEMMQAPRSLALKTFGL</sequence>
<reference evidence="1" key="2">
    <citation type="journal article" date="2015" name="Data Brief">
        <title>Shoot transcriptome of the giant reed, Arundo donax.</title>
        <authorList>
            <person name="Barrero R.A."/>
            <person name="Guerrero F.D."/>
            <person name="Moolhuijzen P."/>
            <person name="Goolsby J.A."/>
            <person name="Tidwell J."/>
            <person name="Bellgard S.E."/>
            <person name="Bellgard M.I."/>
        </authorList>
    </citation>
    <scope>NUCLEOTIDE SEQUENCE</scope>
    <source>
        <tissue evidence="1">Shoot tissue taken approximately 20 cm above the soil surface</tissue>
    </source>
</reference>
<accession>A0A0A8YEB4</accession>
<name>A0A0A8YEB4_ARUDO</name>
<organism evidence="1">
    <name type="scientific">Arundo donax</name>
    <name type="common">Giant reed</name>
    <name type="synonym">Donax arundinaceus</name>
    <dbReference type="NCBI Taxonomy" id="35708"/>
    <lineage>
        <taxon>Eukaryota</taxon>
        <taxon>Viridiplantae</taxon>
        <taxon>Streptophyta</taxon>
        <taxon>Embryophyta</taxon>
        <taxon>Tracheophyta</taxon>
        <taxon>Spermatophyta</taxon>
        <taxon>Magnoliopsida</taxon>
        <taxon>Liliopsida</taxon>
        <taxon>Poales</taxon>
        <taxon>Poaceae</taxon>
        <taxon>PACMAD clade</taxon>
        <taxon>Arundinoideae</taxon>
        <taxon>Arundineae</taxon>
        <taxon>Arundo</taxon>
    </lineage>
</organism>
<proteinExistence type="predicted"/>
<dbReference type="EMBL" id="GBRH01273942">
    <property type="protein sequence ID" value="JAD23953.1"/>
    <property type="molecule type" value="Transcribed_RNA"/>
</dbReference>
<evidence type="ECO:0000313" key="1">
    <source>
        <dbReference type="EMBL" id="JAD23953.1"/>
    </source>
</evidence>
<reference evidence="1" key="1">
    <citation type="submission" date="2014-09" db="EMBL/GenBank/DDBJ databases">
        <authorList>
            <person name="Magalhaes I.L.F."/>
            <person name="Oliveira U."/>
            <person name="Santos F.R."/>
            <person name="Vidigal T.H.D.A."/>
            <person name="Brescovit A.D."/>
            <person name="Santos A.J."/>
        </authorList>
    </citation>
    <scope>NUCLEOTIDE SEQUENCE</scope>
    <source>
        <tissue evidence="1">Shoot tissue taken approximately 20 cm above the soil surface</tissue>
    </source>
</reference>